<comment type="similarity">
    <text evidence="1">Belongs to the LysR transcriptional regulatory family.</text>
</comment>
<dbReference type="RefSeq" id="WP_230734089.1">
    <property type="nucleotide sequence ID" value="NZ_JAJNDB010000002.1"/>
</dbReference>
<name>A0ABS8PA35_9PSEU</name>
<dbReference type="Gene3D" id="3.40.190.10">
    <property type="entry name" value="Periplasmic binding protein-like II"/>
    <property type="match status" value="2"/>
</dbReference>
<accession>A0ABS8PA35</accession>
<dbReference type="InterPro" id="IPR050389">
    <property type="entry name" value="LysR-type_TF"/>
</dbReference>
<dbReference type="InterPro" id="IPR005119">
    <property type="entry name" value="LysR_subst-bd"/>
</dbReference>
<dbReference type="SUPFAM" id="SSF46785">
    <property type="entry name" value="Winged helix' DNA-binding domain"/>
    <property type="match status" value="1"/>
</dbReference>
<evidence type="ECO:0000256" key="1">
    <source>
        <dbReference type="ARBA" id="ARBA00009437"/>
    </source>
</evidence>
<dbReference type="PRINTS" id="PR00039">
    <property type="entry name" value="HTHLYSR"/>
</dbReference>
<keyword evidence="3" id="KW-0238">DNA-binding</keyword>
<keyword evidence="7" id="KW-1185">Reference proteome</keyword>
<protein>
    <submittedName>
        <fullName evidence="6">LysR family transcriptional regulator</fullName>
    </submittedName>
</protein>
<evidence type="ECO:0000256" key="4">
    <source>
        <dbReference type="ARBA" id="ARBA00023163"/>
    </source>
</evidence>
<sequence length="307" mass="32792">MQSVDLNLLEVLDALLQEGSVTRAAERLHLSPPAVSRSLTRLRRITGDPLLVRAGRTLVPTPAAEAMRGPAHEVLAAAQGLLSTRASPSDADLERSLDAVLTVRTGTDAAEEFGPDLLAAITARAPAARLRLVGEGDESAADLRDGTVDLDLGAPITGDEGLRHETLTRDVMVLVGRRDGALARRTEDRDPTAADLAVVGHVNASRRGVLRGPLDEALEARGEARTVVATAPGFSAACTLARSADLVCLAPERLTRRVRGAELRTWPSPVPLPPVHLVQTWHRRTDADPVRRWLRDRVREVVGASGS</sequence>
<evidence type="ECO:0000313" key="7">
    <source>
        <dbReference type="Proteomes" id="UP001199469"/>
    </source>
</evidence>
<dbReference type="Gene3D" id="1.10.10.10">
    <property type="entry name" value="Winged helix-like DNA-binding domain superfamily/Winged helix DNA-binding domain"/>
    <property type="match status" value="1"/>
</dbReference>
<dbReference type="Pfam" id="PF00126">
    <property type="entry name" value="HTH_1"/>
    <property type="match status" value="1"/>
</dbReference>
<evidence type="ECO:0000256" key="2">
    <source>
        <dbReference type="ARBA" id="ARBA00023015"/>
    </source>
</evidence>
<dbReference type="EMBL" id="JAJNDB010000002">
    <property type="protein sequence ID" value="MCD2194261.1"/>
    <property type="molecule type" value="Genomic_DNA"/>
</dbReference>
<evidence type="ECO:0000313" key="6">
    <source>
        <dbReference type="EMBL" id="MCD2194261.1"/>
    </source>
</evidence>
<dbReference type="PANTHER" id="PTHR30118">
    <property type="entry name" value="HTH-TYPE TRANSCRIPTIONAL REGULATOR LEUO-RELATED"/>
    <property type="match status" value="1"/>
</dbReference>
<keyword evidence="2" id="KW-0805">Transcription regulation</keyword>
<gene>
    <name evidence="6" type="ORF">LQ327_12840</name>
</gene>
<proteinExistence type="inferred from homology"/>
<dbReference type="SUPFAM" id="SSF53850">
    <property type="entry name" value="Periplasmic binding protein-like II"/>
    <property type="match status" value="1"/>
</dbReference>
<comment type="caution">
    <text evidence="6">The sequence shown here is derived from an EMBL/GenBank/DDBJ whole genome shotgun (WGS) entry which is preliminary data.</text>
</comment>
<dbReference type="InterPro" id="IPR036388">
    <property type="entry name" value="WH-like_DNA-bd_sf"/>
</dbReference>
<keyword evidence="4" id="KW-0804">Transcription</keyword>
<evidence type="ECO:0000256" key="3">
    <source>
        <dbReference type="ARBA" id="ARBA00023125"/>
    </source>
</evidence>
<dbReference type="Proteomes" id="UP001199469">
    <property type="component" value="Unassembled WGS sequence"/>
</dbReference>
<dbReference type="InterPro" id="IPR000847">
    <property type="entry name" value="LysR_HTH_N"/>
</dbReference>
<dbReference type="Pfam" id="PF03466">
    <property type="entry name" value="LysR_substrate"/>
    <property type="match status" value="1"/>
</dbReference>
<evidence type="ECO:0000259" key="5">
    <source>
        <dbReference type="PROSITE" id="PS50931"/>
    </source>
</evidence>
<dbReference type="PROSITE" id="PS50931">
    <property type="entry name" value="HTH_LYSR"/>
    <property type="match status" value="1"/>
</dbReference>
<dbReference type="InterPro" id="IPR036390">
    <property type="entry name" value="WH_DNA-bd_sf"/>
</dbReference>
<organism evidence="6 7">
    <name type="scientific">Actinomycetospora endophytica</name>
    <dbReference type="NCBI Taxonomy" id="2291215"/>
    <lineage>
        <taxon>Bacteria</taxon>
        <taxon>Bacillati</taxon>
        <taxon>Actinomycetota</taxon>
        <taxon>Actinomycetes</taxon>
        <taxon>Pseudonocardiales</taxon>
        <taxon>Pseudonocardiaceae</taxon>
        <taxon>Actinomycetospora</taxon>
    </lineage>
</organism>
<feature type="domain" description="HTH lysR-type" evidence="5">
    <location>
        <begin position="4"/>
        <end position="61"/>
    </location>
</feature>
<dbReference type="PANTHER" id="PTHR30118:SF15">
    <property type="entry name" value="TRANSCRIPTIONAL REGULATORY PROTEIN"/>
    <property type="match status" value="1"/>
</dbReference>
<reference evidence="6 7" key="1">
    <citation type="submission" date="2021-11" db="EMBL/GenBank/DDBJ databases">
        <title>Draft genome sequence of Actinomycetospora sp. SF1 isolated from the rhizosphere soil.</title>
        <authorList>
            <person name="Duangmal K."/>
            <person name="Chantavorakit T."/>
        </authorList>
    </citation>
    <scope>NUCLEOTIDE SEQUENCE [LARGE SCALE GENOMIC DNA]</scope>
    <source>
        <strain evidence="6 7">TBRC 5722</strain>
    </source>
</reference>